<protein>
    <submittedName>
        <fullName evidence="4">Short chain dehydrogenase/reductase family oxidoreductase</fullName>
    </submittedName>
</protein>
<comment type="caution">
    <text evidence="4">The sequence shown here is derived from an EMBL/GenBank/DDBJ whole genome shotgun (WGS) entry which is preliminary data.</text>
</comment>
<evidence type="ECO:0000256" key="3">
    <source>
        <dbReference type="RuleBase" id="RU000363"/>
    </source>
</evidence>
<dbReference type="CDD" id="cd05374">
    <property type="entry name" value="17beta-HSD-like_SDR_c"/>
    <property type="match status" value="1"/>
</dbReference>
<keyword evidence="2" id="KW-0560">Oxidoreductase</keyword>
<dbReference type="PANTHER" id="PTHR43391">
    <property type="entry name" value="RETINOL DEHYDROGENASE-RELATED"/>
    <property type="match status" value="1"/>
</dbReference>
<dbReference type="SUPFAM" id="SSF51735">
    <property type="entry name" value="NAD(P)-binding Rossmann-fold domains"/>
    <property type="match status" value="1"/>
</dbReference>
<dbReference type="PRINTS" id="PR00081">
    <property type="entry name" value="GDHRDH"/>
</dbReference>
<dbReference type="PANTHER" id="PTHR43391:SF86">
    <property type="entry name" value="SHORT-CHAIN DEHYDROGENASE_REDUCTASE FAMILY PROTEIN"/>
    <property type="match status" value="1"/>
</dbReference>
<gene>
    <name evidence="4" type="ORF">Lsai_0636</name>
</gene>
<accession>A0A0W0YRN3</accession>
<dbReference type="PRINTS" id="PR00080">
    <property type="entry name" value="SDRFAMILY"/>
</dbReference>
<evidence type="ECO:0000313" key="5">
    <source>
        <dbReference type="Proteomes" id="UP000054621"/>
    </source>
</evidence>
<dbReference type="InterPro" id="IPR020904">
    <property type="entry name" value="Sc_DH/Rdtase_CS"/>
</dbReference>
<evidence type="ECO:0000256" key="1">
    <source>
        <dbReference type="ARBA" id="ARBA00006484"/>
    </source>
</evidence>
<dbReference type="OrthoDB" id="9775296at2"/>
<reference evidence="4 5" key="1">
    <citation type="submission" date="2015-11" db="EMBL/GenBank/DDBJ databases">
        <title>Genomic analysis of 38 Legionella species identifies large and diverse effector repertoires.</title>
        <authorList>
            <person name="Burstein D."/>
            <person name="Amaro F."/>
            <person name="Zusman T."/>
            <person name="Lifshitz Z."/>
            <person name="Cohen O."/>
            <person name="Gilbert J.A."/>
            <person name="Pupko T."/>
            <person name="Shuman H.A."/>
            <person name="Segal G."/>
        </authorList>
    </citation>
    <scope>NUCLEOTIDE SEQUENCE [LARGE SCALE GENOMIC DNA]</scope>
    <source>
        <strain evidence="4 5">Mt.St.Helens-4</strain>
    </source>
</reference>
<dbReference type="eggNOG" id="COG4221">
    <property type="taxonomic scope" value="Bacteria"/>
</dbReference>
<dbReference type="Pfam" id="PF00106">
    <property type="entry name" value="adh_short"/>
    <property type="match status" value="1"/>
</dbReference>
<dbReference type="InterPro" id="IPR036291">
    <property type="entry name" value="NAD(P)-bd_dom_sf"/>
</dbReference>
<dbReference type="PROSITE" id="PS00061">
    <property type="entry name" value="ADH_SHORT"/>
    <property type="match status" value="1"/>
</dbReference>
<dbReference type="GO" id="GO:0005829">
    <property type="term" value="C:cytosol"/>
    <property type="evidence" value="ECO:0007669"/>
    <property type="project" value="TreeGrafter"/>
</dbReference>
<dbReference type="PATRIC" id="fig|28087.4.peg.680"/>
<evidence type="ECO:0000313" key="4">
    <source>
        <dbReference type="EMBL" id="KTD59544.1"/>
    </source>
</evidence>
<dbReference type="GO" id="GO:0016491">
    <property type="term" value="F:oxidoreductase activity"/>
    <property type="evidence" value="ECO:0007669"/>
    <property type="project" value="UniProtKB-KW"/>
</dbReference>
<dbReference type="InterPro" id="IPR002347">
    <property type="entry name" value="SDR_fam"/>
</dbReference>
<organism evidence="4 5">
    <name type="scientific">Legionella sainthelensi</name>
    <dbReference type="NCBI Taxonomy" id="28087"/>
    <lineage>
        <taxon>Bacteria</taxon>
        <taxon>Pseudomonadati</taxon>
        <taxon>Pseudomonadota</taxon>
        <taxon>Gammaproteobacteria</taxon>
        <taxon>Legionellales</taxon>
        <taxon>Legionellaceae</taxon>
        <taxon>Legionella</taxon>
    </lineage>
</organism>
<dbReference type="AlphaFoldDB" id="A0A0W0YRN3"/>
<name>A0A0W0YRN3_9GAMM</name>
<evidence type="ECO:0000256" key="2">
    <source>
        <dbReference type="ARBA" id="ARBA00023002"/>
    </source>
</evidence>
<dbReference type="EMBL" id="LNYV01000006">
    <property type="protein sequence ID" value="KTD59544.1"/>
    <property type="molecule type" value="Genomic_DNA"/>
</dbReference>
<dbReference type="Gene3D" id="3.40.50.720">
    <property type="entry name" value="NAD(P)-binding Rossmann-like Domain"/>
    <property type="match status" value="1"/>
</dbReference>
<dbReference type="Proteomes" id="UP000054621">
    <property type="component" value="Unassembled WGS sequence"/>
</dbReference>
<dbReference type="STRING" id="28087.Lsai_0636"/>
<proteinExistence type="inferred from homology"/>
<sequence>MTMINSKNEKIVLITGTSTGIGSSLALAFAHAGFQTIATMRDIDKAKALLDRAAKEKLHLDVRQLDVCDDQSIDLCIGGVLNDYGRIDILINNAGEGFHRTLEQASLDDVKKVMDVNFYGVVRLTKAVLPSMRQMQNGHIITISSLGGLIAVPFSEIYCAAKFAVEGMMEALAPIANTLGIHISLIEPGPVTTAFAGKLQQPHASNIAVYEELEQILRVNFPKHFPNGPQTGDEIAQIVLKAALSNKPKLRYVTSADGVNVASHKYVDINNSAYFELGQQLFATHEKELLD</sequence>
<comment type="similarity">
    <text evidence="1 3">Belongs to the short-chain dehydrogenases/reductases (SDR) family.</text>
</comment>